<reference evidence="1" key="1">
    <citation type="submission" date="2021-11" db="EMBL/GenBank/DDBJ databases">
        <title>Genome resources and taxonomic validation of 89 Xanthomonas strains.</title>
        <authorList>
            <person name="Tambong J.T."/>
        </authorList>
    </citation>
    <scope>NUCLEOTIDE SEQUENCE</scope>
    <source>
        <strain evidence="1">Bv 5-4A</strain>
    </source>
</reference>
<gene>
    <name evidence="1" type="ORF">LN473_23080</name>
</gene>
<keyword evidence="2" id="KW-1185">Reference proteome</keyword>
<dbReference type="Proteomes" id="UP001430544">
    <property type="component" value="Unassembled WGS sequence"/>
</dbReference>
<comment type="caution">
    <text evidence="1">The sequence shown here is derived from an EMBL/GenBank/DDBJ whole genome shotgun (WGS) entry which is preliminary data.</text>
</comment>
<organism evidence="1 2">
    <name type="scientific">Xanthomonas vesicatoria</name>
    <dbReference type="NCBI Taxonomy" id="56460"/>
    <lineage>
        <taxon>Bacteria</taxon>
        <taxon>Pseudomonadati</taxon>
        <taxon>Pseudomonadota</taxon>
        <taxon>Gammaproteobacteria</taxon>
        <taxon>Lysobacterales</taxon>
        <taxon>Lysobacteraceae</taxon>
        <taxon>Xanthomonas</taxon>
    </lineage>
</organism>
<accession>A0ABS8LGB5</accession>
<name>A0ABS8LGB5_9XANT</name>
<protein>
    <submittedName>
        <fullName evidence="1">Uncharacterized protein</fullName>
    </submittedName>
</protein>
<evidence type="ECO:0000313" key="2">
    <source>
        <dbReference type="Proteomes" id="UP001430544"/>
    </source>
</evidence>
<dbReference type="RefSeq" id="WP_052318661.1">
    <property type="nucleotide sequence ID" value="NZ_CP018470.1"/>
</dbReference>
<proteinExistence type="predicted"/>
<evidence type="ECO:0000313" key="1">
    <source>
        <dbReference type="EMBL" id="MCC8624803.1"/>
    </source>
</evidence>
<sequence length="124" mass="13221">MAASFGDSAPAELLIAVRAVQAASAMRLQDDDGVPRVAVQAEGIGSVIVRDDRPDEIAERIRKAWPALDGAGVDVVVRELAALAHDCLTKPGRETASRRAQSAAEARRWVNAWRYDAHDFGGGS</sequence>
<dbReference type="EMBL" id="JAJIUN010000106">
    <property type="protein sequence ID" value="MCC8624803.1"/>
    <property type="molecule type" value="Genomic_DNA"/>
</dbReference>